<feature type="compositionally biased region" description="Basic and acidic residues" evidence="1">
    <location>
        <begin position="79"/>
        <end position="97"/>
    </location>
</feature>
<reference evidence="2 3" key="1">
    <citation type="submission" date="2024-01" db="EMBL/GenBank/DDBJ databases">
        <authorList>
            <person name="Allen C."/>
            <person name="Tagirdzhanova G."/>
        </authorList>
    </citation>
    <scope>NUCLEOTIDE SEQUENCE [LARGE SCALE GENOMIC DNA]</scope>
</reference>
<dbReference type="Proteomes" id="UP001642406">
    <property type="component" value="Unassembled WGS sequence"/>
</dbReference>
<evidence type="ECO:0008006" key="4">
    <source>
        <dbReference type="Google" id="ProtNLM"/>
    </source>
</evidence>
<proteinExistence type="predicted"/>
<name>A0ABP0BBD2_9PEZI</name>
<protein>
    <recommendedName>
        <fullName evidence="4">Mitochondrial carrier protein</fullName>
    </recommendedName>
</protein>
<feature type="region of interest" description="Disordered" evidence="1">
    <location>
        <begin position="79"/>
        <end position="104"/>
    </location>
</feature>
<organism evidence="2 3">
    <name type="scientific">Sporothrix bragantina</name>
    <dbReference type="NCBI Taxonomy" id="671064"/>
    <lineage>
        <taxon>Eukaryota</taxon>
        <taxon>Fungi</taxon>
        <taxon>Dikarya</taxon>
        <taxon>Ascomycota</taxon>
        <taxon>Pezizomycotina</taxon>
        <taxon>Sordariomycetes</taxon>
        <taxon>Sordariomycetidae</taxon>
        <taxon>Ophiostomatales</taxon>
        <taxon>Ophiostomataceae</taxon>
        <taxon>Sporothrix</taxon>
    </lineage>
</organism>
<comment type="caution">
    <text evidence="2">The sequence shown here is derived from an EMBL/GenBank/DDBJ whole genome shotgun (WGS) entry which is preliminary data.</text>
</comment>
<feature type="region of interest" description="Disordered" evidence="1">
    <location>
        <begin position="29"/>
        <end position="66"/>
    </location>
</feature>
<sequence>MASFLSIRSFFLRPAPVLVPIVTRPLSTSAIRRHGESQSTDPEFEVEKLKEASLQQQKKGQGQWMANLASDSEEAIKADKEGFSAQDAVKHSKETFQKKVSGKK</sequence>
<accession>A0ABP0BBD2</accession>
<evidence type="ECO:0000313" key="3">
    <source>
        <dbReference type="Proteomes" id="UP001642406"/>
    </source>
</evidence>
<gene>
    <name evidence="2" type="ORF">SBRCBS47491_002967</name>
</gene>
<dbReference type="EMBL" id="CAWUHC010000018">
    <property type="protein sequence ID" value="CAK7216841.1"/>
    <property type="molecule type" value="Genomic_DNA"/>
</dbReference>
<evidence type="ECO:0000256" key="1">
    <source>
        <dbReference type="SAM" id="MobiDB-lite"/>
    </source>
</evidence>
<evidence type="ECO:0000313" key="2">
    <source>
        <dbReference type="EMBL" id="CAK7216841.1"/>
    </source>
</evidence>
<keyword evidence="3" id="KW-1185">Reference proteome</keyword>